<organism evidence="1 2">
    <name type="scientific">Oedothorax gibbosus</name>
    <dbReference type="NCBI Taxonomy" id="931172"/>
    <lineage>
        <taxon>Eukaryota</taxon>
        <taxon>Metazoa</taxon>
        <taxon>Ecdysozoa</taxon>
        <taxon>Arthropoda</taxon>
        <taxon>Chelicerata</taxon>
        <taxon>Arachnida</taxon>
        <taxon>Araneae</taxon>
        <taxon>Araneomorphae</taxon>
        <taxon>Entelegynae</taxon>
        <taxon>Araneoidea</taxon>
        <taxon>Linyphiidae</taxon>
        <taxon>Erigoninae</taxon>
        <taxon>Oedothorax</taxon>
    </lineage>
</organism>
<dbReference type="AlphaFoldDB" id="A0AAV6VGP1"/>
<evidence type="ECO:0000313" key="1">
    <source>
        <dbReference type="EMBL" id="KAG8195697.1"/>
    </source>
</evidence>
<sequence>MGGNLGPLVSEVSRSIYSPALSICLLLPRHSRTWSWHHSNSSQSVFILFESFWDIGFGTEVLAVRHAVGTMVIAVSQQKGLGKGVDTEVLAVSHRLFSCLVTLGYVAGTITGSQHLFTCRVILGHVELAP</sequence>
<accession>A0AAV6VGP1</accession>
<dbReference type="EMBL" id="JAFNEN010000080">
    <property type="protein sequence ID" value="KAG8195697.1"/>
    <property type="molecule type" value="Genomic_DNA"/>
</dbReference>
<keyword evidence="2" id="KW-1185">Reference proteome</keyword>
<name>A0AAV6VGP1_9ARAC</name>
<proteinExistence type="predicted"/>
<protein>
    <submittedName>
        <fullName evidence="1">Uncharacterized protein</fullName>
    </submittedName>
</protein>
<dbReference type="Proteomes" id="UP000827092">
    <property type="component" value="Unassembled WGS sequence"/>
</dbReference>
<gene>
    <name evidence="1" type="ORF">JTE90_002961</name>
</gene>
<comment type="caution">
    <text evidence="1">The sequence shown here is derived from an EMBL/GenBank/DDBJ whole genome shotgun (WGS) entry which is preliminary data.</text>
</comment>
<reference evidence="1 2" key="1">
    <citation type="journal article" date="2022" name="Nat. Ecol. Evol.">
        <title>A masculinizing supergene underlies an exaggerated male reproductive morph in a spider.</title>
        <authorList>
            <person name="Hendrickx F."/>
            <person name="De Corte Z."/>
            <person name="Sonet G."/>
            <person name="Van Belleghem S.M."/>
            <person name="Kostlbacher S."/>
            <person name="Vangestel C."/>
        </authorList>
    </citation>
    <scope>NUCLEOTIDE SEQUENCE [LARGE SCALE GENOMIC DNA]</scope>
    <source>
        <strain evidence="1">W744_W776</strain>
    </source>
</reference>
<evidence type="ECO:0000313" key="2">
    <source>
        <dbReference type="Proteomes" id="UP000827092"/>
    </source>
</evidence>